<evidence type="ECO:0000256" key="3">
    <source>
        <dbReference type="ARBA" id="ARBA00022692"/>
    </source>
</evidence>
<evidence type="ECO:0000256" key="1">
    <source>
        <dbReference type="ARBA" id="ARBA00004479"/>
    </source>
</evidence>
<feature type="region of interest" description="Disordered" evidence="8">
    <location>
        <begin position="517"/>
        <end position="541"/>
    </location>
</feature>
<feature type="region of interest" description="Disordered" evidence="8">
    <location>
        <begin position="334"/>
        <end position="358"/>
    </location>
</feature>
<keyword evidence="6 9" id="KW-0472">Membrane</keyword>
<feature type="transmembrane region" description="Helical" evidence="9">
    <location>
        <begin position="239"/>
        <end position="263"/>
    </location>
</feature>
<evidence type="ECO:0000256" key="8">
    <source>
        <dbReference type="SAM" id="MobiDB-lite"/>
    </source>
</evidence>
<dbReference type="PANTHER" id="PTHR31626:SF2">
    <property type="entry name" value="PROTEIN FAM171B"/>
    <property type="match status" value="1"/>
</dbReference>
<dbReference type="InterPro" id="IPR049175">
    <property type="entry name" value="FAM171_C"/>
</dbReference>
<feature type="compositionally biased region" description="Low complexity" evidence="8">
    <location>
        <begin position="517"/>
        <end position="534"/>
    </location>
</feature>
<protein>
    <recommendedName>
        <fullName evidence="14">Family with sequence similarity 171 member B</fullName>
    </recommendedName>
</protein>
<evidence type="ECO:0000313" key="12">
    <source>
        <dbReference type="Ensembl" id="ENSLCAP00010017678.1"/>
    </source>
</evidence>
<feature type="domain" description="FAM171 C-terminal" evidence="11">
    <location>
        <begin position="395"/>
        <end position="471"/>
    </location>
</feature>
<accession>A0A4W6CYT4</accession>
<dbReference type="AlphaFoldDB" id="A0A4W6CYT4"/>
<keyword evidence="5 9" id="KW-1133">Transmembrane helix</keyword>
<evidence type="ECO:0000256" key="7">
    <source>
        <dbReference type="ARBA" id="ARBA00023180"/>
    </source>
</evidence>
<dbReference type="InterPro" id="IPR018890">
    <property type="entry name" value="FAM171"/>
</dbReference>
<dbReference type="InParanoid" id="A0A4W6CYT4"/>
<dbReference type="Pfam" id="PF20771">
    <property type="entry name" value="FAM171A1-2-B_C"/>
    <property type="match status" value="1"/>
</dbReference>
<reference evidence="12" key="2">
    <citation type="submission" date="2025-08" db="UniProtKB">
        <authorList>
            <consortium name="Ensembl"/>
        </authorList>
    </citation>
    <scope>IDENTIFICATION</scope>
</reference>
<name>A0A4W6CYT4_LATCA</name>
<dbReference type="Ensembl" id="ENSLCAT00010018055.1">
    <property type="protein sequence ID" value="ENSLCAP00010017678.1"/>
    <property type="gene ID" value="ENSLCAG00010008400.1"/>
</dbReference>
<feature type="domain" description="FAM171 N-terminal" evidence="10">
    <location>
        <begin position="3"/>
        <end position="215"/>
    </location>
</feature>
<keyword evidence="13" id="KW-1185">Reference proteome</keyword>
<evidence type="ECO:0000256" key="9">
    <source>
        <dbReference type="SAM" id="Phobius"/>
    </source>
</evidence>
<dbReference type="InterPro" id="IPR048530">
    <property type="entry name" value="FAM171_N"/>
</dbReference>
<evidence type="ECO:0000256" key="6">
    <source>
        <dbReference type="ARBA" id="ARBA00023136"/>
    </source>
</evidence>
<keyword evidence="4" id="KW-0732">Signal</keyword>
<proteinExistence type="inferred from homology"/>
<keyword evidence="7" id="KW-0325">Glycoprotein</keyword>
<feature type="region of interest" description="Disordered" evidence="8">
    <location>
        <begin position="428"/>
        <end position="504"/>
    </location>
</feature>
<dbReference type="Proteomes" id="UP000314980">
    <property type="component" value="Unassembled WGS sequence"/>
</dbReference>
<keyword evidence="3 9" id="KW-0812">Transmembrane</keyword>
<dbReference type="GeneTree" id="ENSGT00950000183184"/>
<dbReference type="Pfam" id="PF10577">
    <property type="entry name" value="FAM171A1-2-B_N"/>
    <property type="match status" value="1"/>
</dbReference>
<organism evidence="12 13">
    <name type="scientific">Lates calcarifer</name>
    <name type="common">Barramundi</name>
    <name type="synonym">Holocentrus calcarifer</name>
    <dbReference type="NCBI Taxonomy" id="8187"/>
    <lineage>
        <taxon>Eukaryota</taxon>
        <taxon>Metazoa</taxon>
        <taxon>Chordata</taxon>
        <taxon>Craniata</taxon>
        <taxon>Vertebrata</taxon>
        <taxon>Euteleostomi</taxon>
        <taxon>Actinopterygii</taxon>
        <taxon>Neopterygii</taxon>
        <taxon>Teleostei</taxon>
        <taxon>Neoteleostei</taxon>
        <taxon>Acanthomorphata</taxon>
        <taxon>Carangaria</taxon>
        <taxon>Carangaria incertae sedis</taxon>
        <taxon>Centropomidae</taxon>
        <taxon>Lates</taxon>
    </lineage>
</organism>
<evidence type="ECO:0000256" key="4">
    <source>
        <dbReference type="ARBA" id="ARBA00022729"/>
    </source>
</evidence>
<reference evidence="12" key="3">
    <citation type="submission" date="2025-09" db="UniProtKB">
        <authorList>
            <consortium name="Ensembl"/>
        </authorList>
    </citation>
    <scope>IDENTIFICATION</scope>
</reference>
<evidence type="ECO:0000313" key="13">
    <source>
        <dbReference type="Proteomes" id="UP000314980"/>
    </source>
</evidence>
<evidence type="ECO:0000256" key="5">
    <source>
        <dbReference type="ARBA" id="ARBA00022989"/>
    </source>
</evidence>
<sequence length="541" mass="59028">QFLSQALVEVYINYSRAHAALTGEDGAALLRVPYQSGLPITLVASRHGYIYTLLPCKTIFSSVTMSLLRLNQGNIWLFEDSVLITGKTSGTMFRRSPVVQFPKSLLNLTDSRNVTSVKAYLTIPQLEVFQLLLNIVSCFKGYVSVDLSPVAAVSVQLFSGDTELHVSGPIQISLSIPDRPSDSRFQTKGLGKVVSVDGKLLWTFTAPHLGYWIAAPLSPTRGFFGLAVPIDFILRHSSLLMLLLGGMLLVVVCLLVGLLYYLLWPIMLECTDLDLNSDPSDVIRSGKSAEQMRVAASLTENLFFYNQPVAILHAPAFFHLDEGEELPQWSKSATLPRAGASNGGAAEPPSKDSFTQTLPKGLTQNQEVESEEQLGAVAVPGTLNKIRDSRHSVHALAELSKIPSPQPPRAWFVSLEGKPAAEIHYAVSEQQRRRRPVESRETSLDSGVDMSELNQSSGRRPVTLERNATFVKSSSSSKHTPPHHVISVPLSPASRLPTPDKRKRHFPAVMTLNPVTSPAFSPASPPGLSALPSAETLLQLR</sequence>
<evidence type="ECO:0008006" key="14">
    <source>
        <dbReference type="Google" id="ProtNLM"/>
    </source>
</evidence>
<dbReference type="PANTHER" id="PTHR31626">
    <property type="entry name" value="SUSHI DOMAIN-CONTAINING PROTEIN"/>
    <property type="match status" value="1"/>
</dbReference>
<dbReference type="GO" id="GO:0016020">
    <property type="term" value="C:membrane"/>
    <property type="evidence" value="ECO:0007669"/>
    <property type="project" value="UniProtKB-SubCell"/>
</dbReference>
<comment type="subcellular location">
    <subcellularLocation>
        <location evidence="1">Membrane</location>
        <topology evidence="1">Single-pass type I membrane protein</topology>
    </subcellularLocation>
</comment>
<reference evidence="13" key="1">
    <citation type="submission" date="2015-09" db="EMBL/GenBank/DDBJ databases">
        <authorList>
            <person name="Sai Rama Sridatta P."/>
        </authorList>
    </citation>
    <scope>NUCLEOTIDE SEQUENCE [LARGE SCALE GENOMIC DNA]</scope>
</reference>
<evidence type="ECO:0000256" key="2">
    <source>
        <dbReference type="ARBA" id="ARBA00006818"/>
    </source>
</evidence>
<evidence type="ECO:0000259" key="11">
    <source>
        <dbReference type="Pfam" id="PF20771"/>
    </source>
</evidence>
<evidence type="ECO:0000259" key="10">
    <source>
        <dbReference type="Pfam" id="PF10577"/>
    </source>
</evidence>
<comment type="similarity">
    <text evidence="2">Belongs to the FAM171 family.</text>
</comment>